<feature type="region of interest" description="Disordered" evidence="1">
    <location>
        <begin position="1"/>
        <end position="70"/>
    </location>
</feature>
<accession>A0A2Z7CSN9</accession>
<dbReference type="EMBL" id="KQ993057">
    <property type="protein sequence ID" value="KZV49395.1"/>
    <property type="molecule type" value="Genomic_DNA"/>
</dbReference>
<dbReference type="Proteomes" id="UP000250235">
    <property type="component" value="Unassembled WGS sequence"/>
</dbReference>
<gene>
    <name evidence="2" type="ORF">F511_29303</name>
</gene>
<dbReference type="AlphaFoldDB" id="A0A2Z7CSN9"/>
<sequence length="391" mass="43930">MRDTASRGPTTIVAPESQFRTCPSDHDSIGYPRMSASGESSTTMHRLPHASESHPIPTPDDPNRRGDEGSFLAVGNPFQTFNNKKDMTVECRLLNDIIAKSTAKARSFGCHSRTLLETFTDMNLGEFAALHPLKVLNVKSVHTYKMKNSSVVSEFVEAKHQIGDDEKMKEVKKSPQRNQHLRALGRSRCDLTPARRPLSDPHQVTAIHFTDTEENMFPQRILYSTIKNRDRIETRLWHSLRDKGVSMIPVDTTTQTANVESEVQQLIKKADGIQAGIRSLCVQQLDSQVDMLSFKNSMLNRFSTLAKDLSDTKQKLSGGIAALSSQLAEIVACLKGGDAKKGEIIQRKRYTDIFGLFSDSVQIQWKDTEFIKIHIQSVYSYRNISVQIYSV</sequence>
<evidence type="ECO:0000313" key="3">
    <source>
        <dbReference type="Proteomes" id="UP000250235"/>
    </source>
</evidence>
<reference evidence="2 3" key="1">
    <citation type="journal article" date="2015" name="Proc. Natl. Acad. Sci. U.S.A.">
        <title>The resurrection genome of Boea hygrometrica: A blueprint for survival of dehydration.</title>
        <authorList>
            <person name="Xiao L."/>
            <person name="Yang G."/>
            <person name="Zhang L."/>
            <person name="Yang X."/>
            <person name="Zhao S."/>
            <person name="Ji Z."/>
            <person name="Zhou Q."/>
            <person name="Hu M."/>
            <person name="Wang Y."/>
            <person name="Chen M."/>
            <person name="Xu Y."/>
            <person name="Jin H."/>
            <person name="Xiao X."/>
            <person name="Hu G."/>
            <person name="Bao F."/>
            <person name="Hu Y."/>
            <person name="Wan P."/>
            <person name="Li L."/>
            <person name="Deng X."/>
            <person name="Kuang T."/>
            <person name="Xiang C."/>
            <person name="Zhu J.K."/>
            <person name="Oliver M.J."/>
            <person name="He Y."/>
        </authorList>
    </citation>
    <scope>NUCLEOTIDE SEQUENCE [LARGE SCALE GENOMIC DNA]</scope>
    <source>
        <strain evidence="3">cv. XS01</strain>
    </source>
</reference>
<name>A0A2Z7CSN9_9LAMI</name>
<organism evidence="2 3">
    <name type="scientific">Dorcoceras hygrometricum</name>
    <dbReference type="NCBI Taxonomy" id="472368"/>
    <lineage>
        <taxon>Eukaryota</taxon>
        <taxon>Viridiplantae</taxon>
        <taxon>Streptophyta</taxon>
        <taxon>Embryophyta</taxon>
        <taxon>Tracheophyta</taxon>
        <taxon>Spermatophyta</taxon>
        <taxon>Magnoliopsida</taxon>
        <taxon>eudicotyledons</taxon>
        <taxon>Gunneridae</taxon>
        <taxon>Pentapetalae</taxon>
        <taxon>asterids</taxon>
        <taxon>lamiids</taxon>
        <taxon>Lamiales</taxon>
        <taxon>Gesneriaceae</taxon>
        <taxon>Didymocarpoideae</taxon>
        <taxon>Trichosporeae</taxon>
        <taxon>Loxocarpinae</taxon>
        <taxon>Dorcoceras</taxon>
    </lineage>
</organism>
<protein>
    <submittedName>
        <fullName evidence="2">Uncharacterized protein</fullName>
    </submittedName>
</protein>
<keyword evidence="3" id="KW-1185">Reference proteome</keyword>
<proteinExistence type="predicted"/>
<evidence type="ECO:0000256" key="1">
    <source>
        <dbReference type="SAM" id="MobiDB-lite"/>
    </source>
</evidence>
<evidence type="ECO:0000313" key="2">
    <source>
        <dbReference type="EMBL" id="KZV49395.1"/>
    </source>
</evidence>